<evidence type="ECO:0000256" key="2">
    <source>
        <dbReference type="ARBA" id="ARBA00012418"/>
    </source>
</evidence>
<feature type="domain" description="DNA-directed RNA polymerase subunit 2 hybrid-binding" evidence="8">
    <location>
        <begin position="2"/>
        <end position="163"/>
    </location>
</feature>
<dbReference type="STRING" id="33114.A0A2G2WDV6"/>
<dbReference type="InterPro" id="IPR015712">
    <property type="entry name" value="DNA-dir_RNA_pol_su2"/>
</dbReference>
<dbReference type="PROSITE" id="PS01166">
    <property type="entry name" value="RNA_POL_BETA"/>
    <property type="match status" value="1"/>
</dbReference>
<dbReference type="Pfam" id="PF04563">
    <property type="entry name" value="RNA_pol_Rpb2_1"/>
    <property type="match status" value="1"/>
</dbReference>
<keyword evidence="6" id="KW-0804">Transcription</keyword>
<keyword evidence="7" id="KW-1133">Transmembrane helix</keyword>
<dbReference type="Proteomes" id="UP000224567">
    <property type="component" value="Unassembled WGS sequence"/>
</dbReference>
<dbReference type="Gene3D" id="2.40.270.10">
    <property type="entry name" value="DNA-directed RNA polymerase, subunit 2, domain 6"/>
    <property type="match status" value="1"/>
</dbReference>
<dbReference type="GO" id="GO:0003677">
    <property type="term" value="F:DNA binding"/>
    <property type="evidence" value="ECO:0007669"/>
    <property type="project" value="InterPro"/>
</dbReference>
<evidence type="ECO:0000259" key="8">
    <source>
        <dbReference type="Pfam" id="PF00562"/>
    </source>
</evidence>
<dbReference type="EMBL" id="MLFT02000007">
    <property type="protein sequence ID" value="PHT43425.1"/>
    <property type="molecule type" value="Genomic_DNA"/>
</dbReference>
<dbReference type="Pfam" id="PF00562">
    <property type="entry name" value="RNA_pol_Rpb2_6"/>
    <property type="match status" value="1"/>
</dbReference>
<reference evidence="11" key="2">
    <citation type="journal article" date="2017" name="J. Anim. Genet.">
        <title>Multiple reference genome sequences of hot pepper reveal the massive evolution of plant disease resistance genes by retroduplication.</title>
        <authorList>
            <person name="Kim S."/>
            <person name="Park J."/>
            <person name="Yeom S.-I."/>
            <person name="Kim Y.-M."/>
            <person name="Seo E."/>
            <person name="Kim K.-T."/>
            <person name="Kim M.-S."/>
            <person name="Lee J.M."/>
            <person name="Cheong K."/>
            <person name="Shin H.-S."/>
            <person name="Kim S.-B."/>
            <person name="Han K."/>
            <person name="Lee J."/>
            <person name="Park M."/>
            <person name="Lee H.-A."/>
            <person name="Lee H.-Y."/>
            <person name="Lee Y."/>
            <person name="Oh S."/>
            <person name="Lee J.H."/>
            <person name="Choi E."/>
            <person name="Choi E."/>
            <person name="Lee S.E."/>
            <person name="Jeon J."/>
            <person name="Kim H."/>
            <person name="Choi G."/>
            <person name="Song H."/>
            <person name="Lee J."/>
            <person name="Lee S.-C."/>
            <person name="Kwon J.-K."/>
            <person name="Lee H.-Y."/>
            <person name="Koo N."/>
            <person name="Hong Y."/>
            <person name="Kim R.W."/>
            <person name="Kang W.-H."/>
            <person name="Huh J.H."/>
            <person name="Kang B.-C."/>
            <person name="Yang T.-J."/>
            <person name="Lee Y.-H."/>
            <person name="Bennetzen J.L."/>
            <person name="Choi D."/>
        </authorList>
    </citation>
    <scope>NUCLEOTIDE SEQUENCE [LARGE SCALE GENOMIC DNA]</scope>
    <source>
        <strain evidence="11">cv. PBC81</strain>
    </source>
</reference>
<dbReference type="InterPro" id="IPR037034">
    <property type="entry name" value="RNA_pol_Rpb2_2_sf"/>
</dbReference>
<dbReference type="GO" id="GO:0000428">
    <property type="term" value="C:DNA-directed RNA polymerase complex"/>
    <property type="evidence" value="ECO:0007669"/>
    <property type="project" value="UniProtKB-KW"/>
</dbReference>
<keyword evidence="4" id="KW-0808">Transferase</keyword>
<dbReference type="InterPro" id="IPR007644">
    <property type="entry name" value="RNA_pol_bsu_protrusion"/>
</dbReference>
<feature type="transmembrane region" description="Helical" evidence="7">
    <location>
        <begin position="110"/>
        <end position="131"/>
    </location>
</feature>
<dbReference type="GO" id="GO:0032549">
    <property type="term" value="F:ribonucleoside binding"/>
    <property type="evidence" value="ECO:0007669"/>
    <property type="project" value="InterPro"/>
</dbReference>
<evidence type="ECO:0000256" key="6">
    <source>
        <dbReference type="ARBA" id="ARBA00023163"/>
    </source>
</evidence>
<evidence type="ECO:0000313" key="11">
    <source>
        <dbReference type="Proteomes" id="UP000224567"/>
    </source>
</evidence>
<dbReference type="Gene3D" id="3.90.1800.10">
    <property type="entry name" value="RNA polymerase alpha subunit dimerisation domain"/>
    <property type="match status" value="1"/>
</dbReference>
<accession>A0A2G2WDV6</accession>
<evidence type="ECO:0000313" key="10">
    <source>
        <dbReference type="EMBL" id="PHT43425.1"/>
    </source>
</evidence>
<keyword evidence="7" id="KW-0472">Membrane</keyword>
<dbReference type="PANTHER" id="PTHR20856">
    <property type="entry name" value="DNA-DIRECTED RNA POLYMERASE I SUBUNIT 2"/>
    <property type="match status" value="1"/>
</dbReference>
<keyword evidence="5" id="KW-0548">Nucleotidyltransferase</keyword>
<keyword evidence="3 10" id="KW-0240">DNA-directed RNA polymerase</keyword>
<protein>
    <recommendedName>
        <fullName evidence="2">DNA-directed RNA polymerase</fullName>
        <ecNumber evidence="2">2.7.7.6</ecNumber>
    </recommendedName>
</protein>
<evidence type="ECO:0000256" key="5">
    <source>
        <dbReference type="ARBA" id="ARBA00022695"/>
    </source>
</evidence>
<evidence type="ECO:0000256" key="1">
    <source>
        <dbReference type="ARBA" id="ARBA00006835"/>
    </source>
</evidence>
<evidence type="ECO:0000259" key="9">
    <source>
        <dbReference type="Pfam" id="PF04563"/>
    </source>
</evidence>
<dbReference type="GO" id="GO:0003899">
    <property type="term" value="F:DNA-directed RNA polymerase activity"/>
    <property type="evidence" value="ECO:0007669"/>
    <property type="project" value="UniProtKB-EC"/>
</dbReference>
<dbReference type="AlphaFoldDB" id="A0A2G2WDV6"/>
<dbReference type="Gene3D" id="3.90.1110.10">
    <property type="entry name" value="RNA polymerase Rpb2, domain 2"/>
    <property type="match status" value="1"/>
</dbReference>
<dbReference type="SUPFAM" id="SSF64484">
    <property type="entry name" value="beta and beta-prime subunits of DNA dependent RNA-polymerase"/>
    <property type="match status" value="2"/>
</dbReference>
<evidence type="ECO:0000256" key="4">
    <source>
        <dbReference type="ARBA" id="ARBA00022679"/>
    </source>
</evidence>
<keyword evidence="7" id="KW-0812">Transmembrane</keyword>
<reference evidence="10 11" key="1">
    <citation type="journal article" date="2017" name="Genome Biol.">
        <title>New reference genome sequences of hot pepper reveal the massive evolution of plant disease-resistance genes by retroduplication.</title>
        <authorList>
            <person name="Kim S."/>
            <person name="Park J."/>
            <person name="Yeom S.I."/>
            <person name="Kim Y.M."/>
            <person name="Seo E."/>
            <person name="Kim K.T."/>
            <person name="Kim M.S."/>
            <person name="Lee J.M."/>
            <person name="Cheong K."/>
            <person name="Shin H.S."/>
            <person name="Kim S.B."/>
            <person name="Han K."/>
            <person name="Lee J."/>
            <person name="Park M."/>
            <person name="Lee H.A."/>
            <person name="Lee H.Y."/>
            <person name="Lee Y."/>
            <person name="Oh S."/>
            <person name="Lee J.H."/>
            <person name="Choi E."/>
            <person name="Choi E."/>
            <person name="Lee S.E."/>
            <person name="Jeon J."/>
            <person name="Kim H."/>
            <person name="Choi G."/>
            <person name="Song H."/>
            <person name="Lee J."/>
            <person name="Lee S.C."/>
            <person name="Kwon J.K."/>
            <person name="Lee H.Y."/>
            <person name="Koo N."/>
            <person name="Hong Y."/>
            <person name="Kim R.W."/>
            <person name="Kang W.H."/>
            <person name="Huh J.H."/>
            <person name="Kang B.C."/>
            <person name="Yang T.J."/>
            <person name="Lee Y.H."/>
            <person name="Bennetzen J.L."/>
            <person name="Choi D."/>
        </authorList>
    </citation>
    <scope>NUCLEOTIDE SEQUENCE [LARGE SCALE GENOMIC DNA]</scope>
    <source>
        <strain evidence="11">cv. PBC81</strain>
    </source>
</reference>
<keyword evidence="11" id="KW-1185">Reference proteome</keyword>
<feature type="domain" description="RNA polymerase beta subunit protrusion" evidence="9">
    <location>
        <begin position="312"/>
        <end position="403"/>
    </location>
</feature>
<dbReference type="InterPro" id="IPR007121">
    <property type="entry name" value="RNA_pol_bsu_CS"/>
</dbReference>
<gene>
    <name evidence="10" type="ORF">CQW23_17450</name>
</gene>
<dbReference type="InterPro" id="IPR007120">
    <property type="entry name" value="DNA-dir_RNAP_su2_dom"/>
</dbReference>
<dbReference type="GO" id="GO:0006351">
    <property type="term" value="P:DNA-templated transcription"/>
    <property type="evidence" value="ECO:0007669"/>
    <property type="project" value="InterPro"/>
</dbReference>
<dbReference type="FunFam" id="2.40.270.10:FF:000011">
    <property type="entry name" value="DNA-directed RNA polymerase subunit beta"/>
    <property type="match status" value="1"/>
</dbReference>
<dbReference type="InterPro" id="IPR037033">
    <property type="entry name" value="DNA-dir_RNAP_su2_hyb_sf"/>
</dbReference>
<proteinExistence type="inferred from homology"/>
<dbReference type="EC" id="2.7.7.6" evidence="2"/>
<organism evidence="10 11">
    <name type="scientific">Capsicum baccatum</name>
    <name type="common">Peruvian pepper</name>
    <dbReference type="NCBI Taxonomy" id="33114"/>
    <lineage>
        <taxon>Eukaryota</taxon>
        <taxon>Viridiplantae</taxon>
        <taxon>Streptophyta</taxon>
        <taxon>Embryophyta</taxon>
        <taxon>Tracheophyta</taxon>
        <taxon>Spermatophyta</taxon>
        <taxon>Magnoliopsida</taxon>
        <taxon>eudicotyledons</taxon>
        <taxon>Gunneridae</taxon>
        <taxon>Pentapetalae</taxon>
        <taxon>asterids</taxon>
        <taxon>lamiids</taxon>
        <taxon>Solanales</taxon>
        <taxon>Solanaceae</taxon>
        <taxon>Solanoideae</taxon>
        <taxon>Capsiceae</taxon>
        <taxon>Capsicum</taxon>
    </lineage>
</organism>
<name>A0A2G2WDV6_CAPBA</name>
<evidence type="ECO:0000256" key="3">
    <source>
        <dbReference type="ARBA" id="ARBA00022478"/>
    </source>
</evidence>
<comment type="caution">
    <text evidence="10">The sequence shown here is derived from an EMBL/GenBank/DDBJ whole genome shotgun (WGS) entry which is preliminary data.</text>
</comment>
<dbReference type="OrthoDB" id="10248617at2759"/>
<dbReference type="Gene3D" id="3.90.1100.10">
    <property type="match status" value="1"/>
</dbReference>
<sequence>MIRDTRRPAIGDKFSSRHGQKGVCGTIVQQEDLLFSERGIGPDLSMNPHGFPSQMTVGKMIELLGSKAGVSCGRFHSGSAFGEPSGHADMVDAICETLVKHGYSYKGKDFLYSGITSMPLQAYIFMGPIYYQKVKHMVLDKIHTRGIVPRVTMTRKPTEGRSRNGGLHVGEMERDCLLAYGATKVKRLSLEISQVCRSRGLNTLGIHWPEMFKFTQVEKSKQDTQSHNSQVDENEDSTILTLPNIKAPSAGHGFKFWKQPLAEMQAGMGYDSTMSSTAGDSSHGIDKQHLASLIKNLVDKFQLVPEFLKVRGLLKQHLDSFNYFVKREIKKIVQANQEIRSTLDPIIYLRYMDVHVGEPSMIFDAVTEKISPQKCRLSDRTYAAPIYVTIRKNKKQNDYKNGKREDILRVEYVQNQGPHNGCHEGHGNGERSKGCANDRKRYLAECSAFAIIKECADLKLYTQQQALEFLESDKMLKMPLYSTGPVEKGTRALSILRDIFLANVPVHQHNFRKKCIYVAVMMRRMMEAILNKDAMDDKDCGEQKIGALQSAAISPF</sequence>
<comment type="similarity">
    <text evidence="1">Belongs to the RNA polymerase beta chain family.</text>
</comment>
<evidence type="ECO:0000256" key="7">
    <source>
        <dbReference type="SAM" id="Phobius"/>
    </source>
</evidence>